<evidence type="ECO:0000256" key="4">
    <source>
        <dbReference type="ARBA" id="ARBA00014234"/>
    </source>
</evidence>
<comment type="subunit">
    <text evidence="3">Component of the pre-66S ribosomal particle.</text>
</comment>
<dbReference type="InterPro" id="IPR037379">
    <property type="entry name" value="WDR74/Nsa1"/>
</dbReference>
<dbReference type="EMBL" id="KN817569">
    <property type="protein sequence ID" value="KJA20199.1"/>
    <property type="molecule type" value="Genomic_DNA"/>
</dbReference>
<comment type="similarity">
    <text evidence="2">Belongs to the NSA1 family.</text>
</comment>
<proteinExistence type="inferred from homology"/>
<evidence type="ECO:0000313" key="6">
    <source>
        <dbReference type="EMBL" id="KJA20199.1"/>
    </source>
</evidence>
<evidence type="ECO:0000256" key="3">
    <source>
        <dbReference type="ARBA" id="ARBA00011187"/>
    </source>
</evidence>
<dbReference type="PANTHER" id="PTHR16038">
    <property type="entry name" value="NOP SEVEN ASSOCIATED PROTEIN 1"/>
    <property type="match status" value="1"/>
</dbReference>
<comment type="function">
    <text evidence="1">Involved in the biogenesis of the 60S ribosomal subunit.</text>
</comment>
<dbReference type="SUPFAM" id="SSF50978">
    <property type="entry name" value="WD40 repeat-like"/>
    <property type="match status" value="1"/>
</dbReference>
<dbReference type="GO" id="GO:0030687">
    <property type="term" value="C:preribosome, large subunit precursor"/>
    <property type="evidence" value="ECO:0007669"/>
    <property type="project" value="TreeGrafter"/>
</dbReference>
<evidence type="ECO:0000256" key="2">
    <source>
        <dbReference type="ARBA" id="ARBA00007861"/>
    </source>
</evidence>
<dbReference type="Gene3D" id="2.130.10.10">
    <property type="entry name" value="YVTN repeat-like/Quinoprotein amine dehydrogenase"/>
    <property type="match status" value="1"/>
</dbReference>
<feature type="region of interest" description="Disordered" evidence="5">
    <location>
        <begin position="373"/>
        <end position="393"/>
    </location>
</feature>
<dbReference type="STRING" id="945553.A0A0D2NN31"/>
<gene>
    <name evidence="6" type="ORF">HYPSUDRAFT_217095</name>
</gene>
<reference evidence="7" key="1">
    <citation type="submission" date="2014-04" db="EMBL/GenBank/DDBJ databases">
        <title>Evolutionary Origins and Diversification of the Mycorrhizal Mutualists.</title>
        <authorList>
            <consortium name="DOE Joint Genome Institute"/>
            <consortium name="Mycorrhizal Genomics Consortium"/>
            <person name="Kohler A."/>
            <person name="Kuo A."/>
            <person name="Nagy L.G."/>
            <person name="Floudas D."/>
            <person name="Copeland A."/>
            <person name="Barry K.W."/>
            <person name="Cichocki N."/>
            <person name="Veneault-Fourrey C."/>
            <person name="LaButti K."/>
            <person name="Lindquist E.A."/>
            <person name="Lipzen A."/>
            <person name="Lundell T."/>
            <person name="Morin E."/>
            <person name="Murat C."/>
            <person name="Riley R."/>
            <person name="Ohm R."/>
            <person name="Sun H."/>
            <person name="Tunlid A."/>
            <person name="Henrissat B."/>
            <person name="Grigoriev I.V."/>
            <person name="Hibbett D.S."/>
            <person name="Martin F."/>
        </authorList>
    </citation>
    <scope>NUCLEOTIDE SEQUENCE [LARGE SCALE GENOMIC DNA]</scope>
    <source>
        <strain evidence="7">FD-334 SS-4</strain>
    </source>
</reference>
<dbReference type="InterPro" id="IPR036322">
    <property type="entry name" value="WD40_repeat_dom_sf"/>
</dbReference>
<organism evidence="6 7">
    <name type="scientific">Hypholoma sublateritium (strain FD-334 SS-4)</name>
    <dbReference type="NCBI Taxonomy" id="945553"/>
    <lineage>
        <taxon>Eukaryota</taxon>
        <taxon>Fungi</taxon>
        <taxon>Dikarya</taxon>
        <taxon>Basidiomycota</taxon>
        <taxon>Agaricomycotina</taxon>
        <taxon>Agaricomycetes</taxon>
        <taxon>Agaricomycetidae</taxon>
        <taxon>Agaricales</taxon>
        <taxon>Agaricineae</taxon>
        <taxon>Strophariaceae</taxon>
        <taxon>Hypholoma</taxon>
    </lineage>
</organism>
<evidence type="ECO:0000313" key="7">
    <source>
        <dbReference type="Proteomes" id="UP000054270"/>
    </source>
</evidence>
<accession>A0A0D2NN31</accession>
<sequence length="393" mass="43137">MSRFLLGDDLGNIKTLRYISTHKEEVKTRVTTVYKHDSSHEPASVQQLASSSQTNGLKALAAAFSNGSCFISTVNEDDVLEVLSEWKEPRSGGSKFVGIALTEDSVFTCTSNGMLRKSAFTAGQQKDVFKIPESHCGTLPSRLLDWRLSEDTQTFAYGGDEVDLSVWNTELAFESRSSPALTSGPIKKRKRNDDLFPGEIWRARNIPNDHLNLRHPIRITALSYLSSSAVSNNLVAGTQFGDLRRYDTRAARRPVSNWTAIAKVGGIKSMQKGLADHELFIADGGSSLYAIDLRTGKILYGYKGLSGAVTSIAPSPMIMASTALDRYVRVHSLVSPPPVAGSHQERKGGVLEKAYVTSIPTVIIWDKTVNKTPSEEYSAQDDDDVWNNMENIS</sequence>
<keyword evidence="7" id="KW-1185">Reference proteome</keyword>
<dbReference type="AlphaFoldDB" id="A0A0D2NN31"/>
<protein>
    <recommendedName>
        <fullName evidence="4">Ribosome biogenesis protein NSA1</fullName>
    </recommendedName>
</protein>
<dbReference type="InterPro" id="IPR015943">
    <property type="entry name" value="WD40/YVTN_repeat-like_dom_sf"/>
</dbReference>
<dbReference type="Proteomes" id="UP000054270">
    <property type="component" value="Unassembled WGS sequence"/>
</dbReference>
<dbReference type="GO" id="GO:0005730">
    <property type="term" value="C:nucleolus"/>
    <property type="evidence" value="ECO:0007669"/>
    <property type="project" value="InterPro"/>
</dbReference>
<dbReference type="OrthoDB" id="18388at2759"/>
<evidence type="ECO:0000256" key="5">
    <source>
        <dbReference type="SAM" id="MobiDB-lite"/>
    </source>
</evidence>
<dbReference type="OMA" id="PRRANIT"/>
<evidence type="ECO:0000256" key="1">
    <source>
        <dbReference type="ARBA" id="ARBA00002889"/>
    </source>
</evidence>
<dbReference type="PANTHER" id="PTHR16038:SF4">
    <property type="entry name" value="WD REPEAT-CONTAINING PROTEIN 74"/>
    <property type="match status" value="1"/>
</dbReference>
<name>A0A0D2NN31_HYPSF</name>
<dbReference type="GO" id="GO:0042273">
    <property type="term" value="P:ribosomal large subunit biogenesis"/>
    <property type="evidence" value="ECO:0007669"/>
    <property type="project" value="InterPro"/>
</dbReference>